<protein>
    <recommendedName>
        <fullName evidence="3">Calcineurin-like phosphoesterase domain-containing protein</fullName>
    </recommendedName>
</protein>
<evidence type="ECO:0000256" key="1">
    <source>
        <dbReference type="ARBA" id="ARBA00022729"/>
    </source>
</evidence>
<reference evidence="4 5" key="1">
    <citation type="submission" date="2017-08" db="EMBL/GenBank/DDBJ databases">
        <title>Acidophilic green algal genome provides insights into adaptation to an acidic environment.</title>
        <authorList>
            <person name="Hirooka S."/>
            <person name="Hirose Y."/>
            <person name="Kanesaki Y."/>
            <person name="Higuchi S."/>
            <person name="Fujiwara T."/>
            <person name="Onuma R."/>
            <person name="Era A."/>
            <person name="Ohbayashi R."/>
            <person name="Uzuka A."/>
            <person name="Nozaki H."/>
            <person name="Yoshikawa H."/>
            <person name="Miyagishima S.Y."/>
        </authorList>
    </citation>
    <scope>NUCLEOTIDE SEQUENCE [LARGE SCALE GENOMIC DNA]</scope>
    <source>
        <strain evidence="4 5">NIES-2499</strain>
    </source>
</reference>
<keyword evidence="5" id="KW-1185">Reference proteome</keyword>
<dbReference type="STRING" id="1157962.A0A250XEL8"/>
<comment type="caution">
    <text evidence="4">The sequence shown here is derived from an EMBL/GenBank/DDBJ whole genome shotgun (WGS) entry which is preliminary data.</text>
</comment>
<gene>
    <name evidence="4" type="ORF">CEUSTIGMA_g8920.t1</name>
</gene>
<dbReference type="InterPro" id="IPR004843">
    <property type="entry name" value="Calcineurin-like_PHP"/>
</dbReference>
<evidence type="ECO:0000313" key="4">
    <source>
        <dbReference type="EMBL" id="GAX81491.1"/>
    </source>
</evidence>
<keyword evidence="1" id="KW-0732">Signal</keyword>
<dbReference type="Proteomes" id="UP000232323">
    <property type="component" value="Unassembled WGS sequence"/>
</dbReference>
<feature type="domain" description="Calcineurin-like phosphoesterase" evidence="3">
    <location>
        <begin position="60"/>
        <end position="141"/>
    </location>
</feature>
<name>A0A250XEL8_9CHLO</name>
<evidence type="ECO:0000259" key="3">
    <source>
        <dbReference type="Pfam" id="PF00149"/>
    </source>
</evidence>
<dbReference type="OrthoDB" id="411211at2759"/>
<dbReference type="AlphaFoldDB" id="A0A250XEL8"/>
<dbReference type="PANTHER" id="PTHR10161:SF14">
    <property type="entry name" value="TARTRATE-RESISTANT ACID PHOSPHATASE TYPE 5"/>
    <property type="match status" value="1"/>
</dbReference>
<dbReference type="Pfam" id="PF00149">
    <property type="entry name" value="Metallophos"/>
    <property type="match status" value="1"/>
</dbReference>
<dbReference type="PANTHER" id="PTHR10161">
    <property type="entry name" value="TARTRATE-RESISTANT ACID PHOSPHATASE TYPE 5"/>
    <property type="match status" value="1"/>
</dbReference>
<dbReference type="Gene3D" id="3.60.21.10">
    <property type="match status" value="1"/>
</dbReference>
<dbReference type="InterPro" id="IPR029052">
    <property type="entry name" value="Metallo-depent_PP-like"/>
</dbReference>
<organism evidence="4 5">
    <name type="scientific">Chlamydomonas eustigma</name>
    <dbReference type="NCBI Taxonomy" id="1157962"/>
    <lineage>
        <taxon>Eukaryota</taxon>
        <taxon>Viridiplantae</taxon>
        <taxon>Chlorophyta</taxon>
        <taxon>core chlorophytes</taxon>
        <taxon>Chlorophyceae</taxon>
        <taxon>CS clade</taxon>
        <taxon>Chlamydomonadales</taxon>
        <taxon>Chlamydomonadaceae</taxon>
        <taxon>Chlamydomonas</taxon>
    </lineage>
</organism>
<keyword evidence="2" id="KW-0378">Hydrolase</keyword>
<dbReference type="EMBL" id="BEGY01000066">
    <property type="protein sequence ID" value="GAX81491.1"/>
    <property type="molecule type" value="Genomic_DNA"/>
</dbReference>
<dbReference type="GO" id="GO:0016787">
    <property type="term" value="F:hydrolase activity"/>
    <property type="evidence" value="ECO:0007669"/>
    <property type="project" value="UniProtKB-KW"/>
</dbReference>
<dbReference type="InterPro" id="IPR051558">
    <property type="entry name" value="Metallophosphoesterase_PAP"/>
</dbReference>
<sequence>MAPPTSSSPAAAAHRPVVPVRYGRWHLQQGTYRASFPQGLEVTFVDTTPLLHKYHKEHWVDLIGGYSSQREDSVKESQRLLLESSLNSSTAKFKLVVGHHPVVSLGDNCQKDSDCDETSELFIPLLEQYNVTAYLNGHEHDLQYIESSEGGQHVVSYVVTGAGSDVAIDEFQKLRQKSIPEGPYFLRDDQGFVAVVLEGSSLDFYYYVSSSRLPAFKASREQK</sequence>
<dbReference type="SUPFAM" id="SSF56300">
    <property type="entry name" value="Metallo-dependent phosphatases"/>
    <property type="match status" value="1"/>
</dbReference>
<evidence type="ECO:0000313" key="5">
    <source>
        <dbReference type="Proteomes" id="UP000232323"/>
    </source>
</evidence>
<proteinExistence type="predicted"/>
<accession>A0A250XEL8</accession>
<evidence type="ECO:0000256" key="2">
    <source>
        <dbReference type="ARBA" id="ARBA00022801"/>
    </source>
</evidence>